<feature type="domain" description="EamA" evidence="7">
    <location>
        <begin position="154"/>
        <end position="283"/>
    </location>
</feature>
<evidence type="ECO:0000256" key="6">
    <source>
        <dbReference type="SAM" id="Phobius"/>
    </source>
</evidence>
<gene>
    <name evidence="8" type="ORF">SMD31_01925</name>
</gene>
<proteinExistence type="inferred from homology"/>
<dbReference type="EMBL" id="JAXCLX010000001">
    <property type="protein sequence ID" value="MDY0870655.1"/>
    <property type="molecule type" value="Genomic_DNA"/>
</dbReference>
<evidence type="ECO:0000256" key="5">
    <source>
        <dbReference type="ARBA" id="ARBA00023136"/>
    </source>
</evidence>
<feature type="transmembrane region" description="Helical" evidence="6">
    <location>
        <begin position="213"/>
        <end position="234"/>
    </location>
</feature>
<keyword evidence="4 6" id="KW-1133">Transmembrane helix</keyword>
<feature type="transmembrane region" description="Helical" evidence="6">
    <location>
        <begin position="155"/>
        <end position="173"/>
    </location>
</feature>
<comment type="similarity">
    <text evidence="2">Belongs to the drug/metabolite transporter (DMT) superfamily. 10 TMS drug/metabolite exporter (DME) (TC 2.A.7.3) family.</text>
</comment>
<evidence type="ECO:0000256" key="3">
    <source>
        <dbReference type="ARBA" id="ARBA00022692"/>
    </source>
</evidence>
<feature type="transmembrane region" description="Helical" evidence="6">
    <location>
        <begin position="131"/>
        <end position="149"/>
    </location>
</feature>
<feature type="transmembrane region" description="Helical" evidence="6">
    <location>
        <begin position="12"/>
        <end position="35"/>
    </location>
</feature>
<dbReference type="Proteomes" id="UP001271769">
    <property type="component" value="Unassembled WGS sequence"/>
</dbReference>
<protein>
    <submittedName>
        <fullName evidence="8">DMT family transporter</fullName>
    </submittedName>
</protein>
<dbReference type="Pfam" id="PF00892">
    <property type="entry name" value="EamA"/>
    <property type="match status" value="2"/>
</dbReference>
<feature type="transmembrane region" description="Helical" evidence="6">
    <location>
        <begin position="78"/>
        <end position="95"/>
    </location>
</feature>
<keyword evidence="3 6" id="KW-0812">Transmembrane</keyword>
<evidence type="ECO:0000256" key="4">
    <source>
        <dbReference type="ARBA" id="ARBA00022989"/>
    </source>
</evidence>
<feature type="transmembrane region" description="Helical" evidence="6">
    <location>
        <begin position="267"/>
        <end position="284"/>
    </location>
</feature>
<dbReference type="InterPro" id="IPR000620">
    <property type="entry name" value="EamA_dom"/>
</dbReference>
<sequence>MKAGFLNLSGNAQGCIWMALCGLGFSVMAAFVKLAGQSHINIFEITFFRVLIGFLMLVPFIAKAGLGSLHTQYIKAHALRAVLGFMAMICAYLGIAKLELATYTALSFTKPLFAVILAVIILKEDVRWRRWAATIVGFIGVLVMMQPGSGSFNSWALLALGDALSIALLITILKRLPASETPLVMLFYYGLIGTVLIAPFAIYQWQWPTATQWLYLLAIGSTGALSQYWWILAFKAGEASVVAPFDYLRLLFAGMIGFAIFGELPDHWTLIGSAMIIGSTIYIAQREARRKAAKAG</sequence>
<dbReference type="InterPro" id="IPR037185">
    <property type="entry name" value="EmrE-like"/>
</dbReference>
<feature type="domain" description="EamA" evidence="7">
    <location>
        <begin position="14"/>
        <end position="145"/>
    </location>
</feature>
<comment type="subcellular location">
    <subcellularLocation>
        <location evidence="1">Membrane</location>
        <topology evidence="1">Multi-pass membrane protein</topology>
    </subcellularLocation>
</comment>
<evidence type="ECO:0000313" key="8">
    <source>
        <dbReference type="EMBL" id="MDY0870655.1"/>
    </source>
</evidence>
<evidence type="ECO:0000313" key="9">
    <source>
        <dbReference type="Proteomes" id="UP001271769"/>
    </source>
</evidence>
<feature type="transmembrane region" description="Helical" evidence="6">
    <location>
        <begin position="241"/>
        <end position="261"/>
    </location>
</feature>
<dbReference type="SUPFAM" id="SSF103481">
    <property type="entry name" value="Multidrug resistance efflux transporter EmrE"/>
    <property type="match status" value="2"/>
</dbReference>
<feature type="transmembrane region" description="Helical" evidence="6">
    <location>
        <begin position="185"/>
        <end position="207"/>
    </location>
</feature>
<organism evidence="8 9">
    <name type="scientific">Dongia rigui</name>
    <dbReference type="NCBI Taxonomy" id="940149"/>
    <lineage>
        <taxon>Bacteria</taxon>
        <taxon>Pseudomonadati</taxon>
        <taxon>Pseudomonadota</taxon>
        <taxon>Alphaproteobacteria</taxon>
        <taxon>Rhodospirillales</taxon>
        <taxon>Dongiaceae</taxon>
        <taxon>Dongia</taxon>
    </lineage>
</organism>
<evidence type="ECO:0000259" key="7">
    <source>
        <dbReference type="Pfam" id="PF00892"/>
    </source>
</evidence>
<dbReference type="PANTHER" id="PTHR22911:SF6">
    <property type="entry name" value="SOLUTE CARRIER FAMILY 35 MEMBER G1"/>
    <property type="match status" value="1"/>
</dbReference>
<keyword evidence="5 6" id="KW-0472">Membrane</keyword>
<evidence type="ECO:0000256" key="2">
    <source>
        <dbReference type="ARBA" id="ARBA00009853"/>
    </source>
</evidence>
<feature type="transmembrane region" description="Helical" evidence="6">
    <location>
        <begin position="47"/>
        <end position="66"/>
    </location>
</feature>
<reference evidence="8 9" key="1">
    <citation type="journal article" date="2013" name="Antonie Van Leeuwenhoek">
        <title>Dongia rigui sp. nov., isolated from freshwater of a large wetland in Korea.</title>
        <authorList>
            <person name="Baik K.S."/>
            <person name="Hwang Y.M."/>
            <person name="Choi J.S."/>
            <person name="Kwon J."/>
            <person name="Seong C.N."/>
        </authorList>
    </citation>
    <scope>NUCLEOTIDE SEQUENCE [LARGE SCALE GENOMIC DNA]</scope>
    <source>
        <strain evidence="8 9">04SU4-P</strain>
    </source>
</reference>
<dbReference type="PANTHER" id="PTHR22911">
    <property type="entry name" value="ACYL-MALONYL CONDENSING ENZYME-RELATED"/>
    <property type="match status" value="1"/>
</dbReference>
<feature type="transmembrane region" description="Helical" evidence="6">
    <location>
        <begin position="101"/>
        <end position="122"/>
    </location>
</feature>
<evidence type="ECO:0000256" key="1">
    <source>
        <dbReference type="ARBA" id="ARBA00004141"/>
    </source>
</evidence>
<accession>A0ABU5DTL9</accession>
<name>A0ABU5DTL9_9PROT</name>
<keyword evidence="9" id="KW-1185">Reference proteome</keyword>
<dbReference type="RefSeq" id="WP_320498952.1">
    <property type="nucleotide sequence ID" value="NZ_JAXCLX010000001.1"/>
</dbReference>
<comment type="caution">
    <text evidence="8">The sequence shown here is derived from an EMBL/GenBank/DDBJ whole genome shotgun (WGS) entry which is preliminary data.</text>
</comment>